<dbReference type="Proteomes" id="UP001154329">
    <property type="component" value="Chromosome 1"/>
</dbReference>
<dbReference type="EMBL" id="OU899034">
    <property type="protein sequence ID" value="CAH1708204.1"/>
    <property type="molecule type" value="Genomic_DNA"/>
</dbReference>
<dbReference type="GO" id="GO:0006281">
    <property type="term" value="P:DNA repair"/>
    <property type="evidence" value="ECO:0007669"/>
    <property type="project" value="UniProtKB-ARBA"/>
</dbReference>
<dbReference type="GO" id="GO:0016020">
    <property type="term" value="C:membrane"/>
    <property type="evidence" value="ECO:0007669"/>
    <property type="project" value="UniProtKB-SubCell"/>
</dbReference>
<comment type="subcellular location">
    <subcellularLocation>
        <location evidence="1">Membrane</location>
        <topology evidence="1">Multi-pass membrane protein</topology>
    </subcellularLocation>
</comment>
<evidence type="ECO:0000313" key="8">
    <source>
        <dbReference type="Proteomes" id="UP001154329"/>
    </source>
</evidence>
<dbReference type="SUPFAM" id="SSF52980">
    <property type="entry name" value="Restriction endonuclease-like"/>
    <property type="match status" value="1"/>
</dbReference>
<dbReference type="InterPro" id="IPR019080">
    <property type="entry name" value="YqaJ_viral_recombinase"/>
</dbReference>
<reference evidence="7" key="2">
    <citation type="submission" date="2022-10" db="EMBL/GenBank/DDBJ databases">
        <authorList>
            <consortium name="ENA_rothamsted_submissions"/>
            <consortium name="culmorum"/>
            <person name="King R."/>
        </authorList>
    </citation>
    <scope>NUCLEOTIDE SEQUENCE</scope>
</reference>
<keyword evidence="3 5" id="KW-1133">Transmembrane helix</keyword>
<dbReference type="AlphaFoldDB" id="A0A9P0IKL5"/>
<dbReference type="InterPro" id="IPR018499">
    <property type="entry name" value="Tetraspanin/Peripherin"/>
</dbReference>
<accession>A0A9P0IKL5</accession>
<reference evidence="7" key="1">
    <citation type="submission" date="2022-02" db="EMBL/GenBank/DDBJ databases">
        <authorList>
            <person name="King R."/>
        </authorList>
    </citation>
    <scope>NUCLEOTIDE SEQUENCE</scope>
</reference>
<dbReference type="CDD" id="cd22343">
    <property type="entry name" value="PDDEXK_lambda_exonuclease-like"/>
    <property type="match status" value="1"/>
</dbReference>
<evidence type="ECO:0000313" key="7">
    <source>
        <dbReference type="EMBL" id="CAH1708204.1"/>
    </source>
</evidence>
<evidence type="ECO:0000256" key="4">
    <source>
        <dbReference type="ARBA" id="ARBA00023136"/>
    </source>
</evidence>
<dbReference type="InterPro" id="IPR051703">
    <property type="entry name" value="NF-kappa-B_Signaling_Reg"/>
</dbReference>
<evidence type="ECO:0000256" key="2">
    <source>
        <dbReference type="ARBA" id="ARBA00022692"/>
    </source>
</evidence>
<evidence type="ECO:0000256" key="5">
    <source>
        <dbReference type="SAM" id="Phobius"/>
    </source>
</evidence>
<keyword evidence="4 5" id="KW-0472">Membrane</keyword>
<evidence type="ECO:0000256" key="1">
    <source>
        <dbReference type="ARBA" id="ARBA00004141"/>
    </source>
</evidence>
<dbReference type="Gene3D" id="3.90.320.10">
    <property type="match status" value="1"/>
</dbReference>
<evidence type="ECO:0000259" key="6">
    <source>
        <dbReference type="Pfam" id="PF09588"/>
    </source>
</evidence>
<organism evidence="7 8">
    <name type="scientific">Aphis gossypii</name>
    <name type="common">Cotton aphid</name>
    <dbReference type="NCBI Taxonomy" id="80765"/>
    <lineage>
        <taxon>Eukaryota</taxon>
        <taxon>Metazoa</taxon>
        <taxon>Ecdysozoa</taxon>
        <taxon>Arthropoda</taxon>
        <taxon>Hexapoda</taxon>
        <taxon>Insecta</taxon>
        <taxon>Pterygota</taxon>
        <taxon>Neoptera</taxon>
        <taxon>Paraneoptera</taxon>
        <taxon>Hemiptera</taxon>
        <taxon>Sternorrhyncha</taxon>
        <taxon>Aphidomorpha</taxon>
        <taxon>Aphidoidea</taxon>
        <taxon>Aphididae</taxon>
        <taxon>Aphidini</taxon>
        <taxon>Aphis</taxon>
        <taxon>Aphis</taxon>
    </lineage>
</organism>
<dbReference type="Pfam" id="PF00335">
    <property type="entry name" value="Tetraspanin"/>
    <property type="match status" value="1"/>
</dbReference>
<feature type="transmembrane region" description="Helical" evidence="5">
    <location>
        <begin position="64"/>
        <end position="91"/>
    </location>
</feature>
<keyword evidence="8" id="KW-1185">Reference proteome</keyword>
<feature type="transmembrane region" description="Helical" evidence="5">
    <location>
        <begin position="20"/>
        <end position="44"/>
    </location>
</feature>
<feature type="domain" description="YqaJ viral recombinase" evidence="6">
    <location>
        <begin position="208"/>
        <end position="364"/>
    </location>
</feature>
<sequence>MPVAMNRRRVSNFTYVSPCVKYMIFLLNFLFWLFGGLLVAAGTFAFYEKWNTMGSIKLNTFSDVILNISLVLIIAGQIIFIVSFAGCIGALRENTTLLKFLPFKNIAAQIANVFVSNLKVVKTPNFSTKNTDRLKKSTPKNNDKIIFKQLDCYDELLNIQNKFPIYTNNLKPMNDNQLNFYEKYVDIDRDQIFNLMYSTIEQANNSAWRLHRQTRLSASSKAHQINTRRNRNEDLAERFVKDKKIVGKGLKYVEYGIRMEDFALKKYSLIHNIDVIKCGLVVHQKQPWVCASPDGLVIQNNKVSKLLEIKCPYTCKDTLLIDEDSGNLRVPYLRYNEVKNTIDLKQNHNYFTQCQIQMYCTGMEECDLFVCTKADCITVSVKRDNIFLEKLVRKMEFFYFNYYLPELTKVNS</sequence>
<evidence type="ECO:0000256" key="3">
    <source>
        <dbReference type="ARBA" id="ARBA00022989"/>
    </source>
</evidence>
<dbReference type="InterPro" id="IPR011604">
    <property type="entry name" value="PDDEXK-like_dom_sf"/>
</dbReference>
<name>A0A9P0IKL5_APHGO</name>
<proteinExistence type="predicted"/>
<keyword evidence="2 5" id="KW-0812">Transmembrane</keyword>
<gene>
    <name evidence="7" type="ORF">APHIGO_LOCUS319</name>
</gene>
<dbReference type="PANTHER" id="PTHR46609:SF8">
    <property type="entry name" value="YQAJ VIRAL RECOMBINASE DOMAIN-CONTAINING PROTEIN"/>
    <property type="match status" value="1"/>
</dbReference>
<dbReference type="InterPro" id="IPR011335">
    <property type="entry name" value="Restrct_endonuc-II-like"/>
</dbReference>
<protein>
    <recommendedName>
        <fullName evidence="6">YqaJ viral recombinase domain-containing protein</fullName>
    </recommendedName>
</protein>
<dbReference type="Pfam" id="PF09588">
    <property type="entry name" value="YqaJ"/>
    <property type="match status" value="1"/>
</dbReference>
<dbReference type="PANTHER" id="PTHR46609">
    <property type="entry name" value="EXONUCLEASE, PHAGE-TYPE/RECB, C-TERMINAL DOMAIN-CONTAINING PROTEIN"/>
    <property type="match status" value="1"/>
</dbReference>
<dbReference type="PRINTS" id="PR00259">
    <property type="entry name" value="TMFOUR"/>
</dbReference>